<evidence type="ECO:0000313" key="1">
    <source>
        <dbReference type="EMBL" id="CAB4543648.1"/>
    </source>
</evidence>
<dbReference type="InterPro" id="IPR029044">
    <property type="entry name" value="Nucleotide-diphossugar_trans"/>
</dbReference>
<dbReference type="InterPro" id="IPR003329">
    <property type="entry name" value="Cytidylyl_trans"/>
</dbReference>
<dbReference type="Pfam" id="PF02348">
    <property type="entry name" value="CTP_transf_3"/>
    <property type="match status" value="1"/>
</dbReference>
<dbReference type="AlphaFoldDB" id="A0A6J6BZZ7"/>
<reference evidence="1" key="1">
    <citation type="submission" date="2020-05" db="EMBL/GenBank/DDBJ databases">
        <authorList>
            <person name="Chiriac C."/>
            <person name="Salcher M."/>
            <person name="Ghai R."/>
            <person name="Kavagutti S V."/>
        </authorList>
    </citation>
    <scope>NUCLEOTIDE SEQUENCE</scope>
</reference>
<dbReference type="PANTHER" id="PTHR42866">
    <property type="entry name" value="3-DEOXY-MANNO-OCTULOSONATE CYTIDYLYLTRANSFERASE"/>
    <property type="match status" value="1"/>
</dbReference>
<proteinExistence type="predicted"/>
<accession>A0A6J6BZZ7</accession>
<gene>
    <name evidence="1" type="ORF">UFOPK1353_01077</name>
</gene>
<dbReference type="Gene3D" id="3.90.550.10">
    <property type="entry name" value="Spore Coat Polysaccharide Biosynthesis Protein SpsA, Chain A"/>
    <property type="match status" value="1"/>
</dbReference>
<name>A0A6J6BZZ7_9ZZZZ</name>
<organism evidence="1">
    <name type="scientific">freshwater metagenome</name>
    <dbReference type="NCBI Taxonomy" id="449393"/>
    <lineage>
        <taxon>unclassified sequences</taxon>
        <taxon>metagenomes</taxon>
        <taxon>ecological metagenomes</taxon>
    </lineage>
</organism>
<sequence length="234" mass="25999">MTRVVAVVQARMGSHRFPGKMLAKLGERDLLSWVLTRVCDAKQLDQVVLATSDSSDDDQLADAASNFSALVVRGSQNDVLDRFVQSAKVSQADLVVRVCADNPFIAAEEIDRLVLAHESGTYDYSCNHQQKLNNRYADGFGAEILSTTLLNNIADLTTQQSHREHVTSYIWDNVDKYKIQAVEAPAELAFPEIKLDIDTPQDMQKLDEFVKKFAITTKSSAAEVVVAFNKFKNS</sequence>
<dbReference type="GO" id="GO:0005829">
    <property type="term" value="C:cytosol"/>
    <property type="evidence" value="ECO:0007669"/>
    <property type="project" value="TreeGrafter"/>
</dbReference>
<dbReference type="EMBL" id="CAEZSE010000208">
    <property type="protein sequence ID" value="CAB4543648.1"/>
    <property type="molecule type" value="Genomic_DNA"/>
</dbReference>
<dbReference type="PANTHER" id="PTHR42866:SF1">
    <property type="entry name" value="SPORE COAT POLYSACCHARIDE BIOSYNTHESIS PROTEIN SPSF"/>
    <property type="match status" value="1"/>
</dbReference>
<protein>
    <submittedName>
        <fullName evidence="1">Unannotated protein</fullName>
    </submittedName>
</protein>
<dbReference type="SUPFAM" id="SSF53448">
    <property type="entry name" value="Nucleotide-diphospho-sugar transferases"/>
    <property type="match status" value="1"/>
</dbReference>